<dbReference type="InterPro" id="IPR025661">
    <property type="entry name" value="Pept_asp_AS"/>
</dbReference>
<dbReference type="STRING" id="1590841.A0A2R6QXH8"/>
<reference evidence="5" key="2">
    <citation type="journal article" date="2018" name="BMC Genomics">
        <title>A manually annotated Actinidia chinensis var. chinensis (kiwifruit) genome highlights the challenges associated with draft genomes and gene prediction in plants.</title>
        <authorList>
            <person name="Pilkington S.M."/>
            <person name="Crowhurst R."/>
            <person name="Hilario E."/>
            <person name="Nardozza S."/>
            <person name="Fraser L."/>
            <person name="Peng Y."/>
            <person name="Gunaseelan K."/>
            <person name="Simpson R."/>
            <person name="Tahir J."/>
            <person name="Deroles S.C."/>
            <person name="Templeton K."/>
            <person name="Luo Z."/>
            <person name="Davy M."/>
            <person name="Cheng C."/>
            <person name="McNeilage M."/>
            <person name="Scaglione D."/>
            <person name="Liu Y."/>
            <person name="Zhang Q."/>
            <person name="Datson P."/>
            <person name="De Silva N."/>
            <person name="Gardiner S.E."/>
            <person name="Bassett H."/>
            <person name="Chagne D."/>
            <person name="McCallum J."/>
            <person name="Dzierzon H."/>
            <person name="Deng C."/>
            <person name="Wang Y.Y."/>
            <person name="Barron L."/>
            <person name="Manako K."/>
            <person name="Bowen J."/>
            <person name="Foster T.M."/>
            <person name="Erridge Z.A."/>
            <person name="Tiffin H."/>
            <person name="Waite C.N."/>
            <person name="Davies K.M."/>
            <person name="Grierson E.P."/>
            <person name="Laing W.A."/>
            <person name="Kirk R."/>
            <person name="Chen X."/>
            <person name="Wood M."/>
            <person name="Montefiori M."/>
            <person name="Brummell D.A."/>
            <person name="Schwinn K.E."/>
            <person name="Catanach A."/>
            <person name="Fullerton C."/>
            <person name="Li D."/>
            <person name="Meiyalaghan S."/>
            <person name="Nieuwenhuizen N."/>
            <person name="Read N."/>
            <person name="Prakash R."/>
            <person name="Hunter D."/>
            <person name="Zhang H."/>
            <person name="McKenzie M."/>
            <person name="Knabel M."/>
            <person name="Harris A."/>
            <person name="Allan A.C."/>
            <person name="Gleave A."/>
            <person name="Chen A."/>
            <person name="Janssen B.J."/>
            <person name="Plunkett B."/>
            <person name="Ampomah-Dwamena C."/>
            <person name="Voogd C."/>
            <person name="Leif D."/>
            <person name="Lafferty D."/>
            <person name="Souleyre E.J.F."/>
            <person name="Varkonyi-Gasic E."/>
            <person name="Gambi F."/>
            <person name="Hanley J."/>
            <person name="Yao J.L."/>
            <person name="Cheung J."/>
            <person name="David K.M."/>
            <person name="Warren B."/>
            <person name="Marsh K."/>
            <person name="Snowden K.C."/>
            <person name="Lin-Wang K."/>
            <person name="Brian L."/>
            <person name="Martinez-Sanchez M."/>
            <person name="Wang M."/>
            <person name="Ileperuma N."/>
            <person name="Macnee N."/>
            <person name="Campin R."/>
            <person name="McAtee P."/>
            <person name="Drummond R.S.M."/>
            <person name="Espley R.V."/>
            <person name="Ireland H.S."/>
            <person name="Wu R."/>
            <person name="Atkinson R.G."/>
            <person name="Karunairetnam S."/>
            <person name="Bulley S."/>
            <person name="Chunkath S."/>
            <person name="Hanley Z."/>
            <person name="Storey R."/>
            <person name="Thrimawithana A.H."/>
            <person name="Thomson S."/>
            <person name="David C."/>
            <person name="Testolin R."/>
            <person name="Huang H."/>
            <person name="Hellens R.P."/>
            <person name="Schaffer R.J."/>
        </authorList>
    </citation>
    <scope>NUCLEOTIDE SEQUENCE [LARGE SCALE GENOMIC DNA]</scope>
    <source>
        <strain evidence="5">cv. Red5</strain>
    </source>
</reference>
<keyword evidence="5" id="KW-1185">Reference proteome</keyword>
<dbReference type="PROSITE" id="PS00640">
    <property type="entry name" value="THIOL_PROTEASE_ASN"/>
    <property type="match status" value="1"/>
</dbReference>
<dbReference type="InterPro" id="IPR013128">
    <property type="entry name" value="Peptidase_C1A"/>
</dbReference>
<name>A0A2R6QXH8_ACTCC</name>
<dbReference type="SUPFAM" id="SSF54001">
    <property type="entry name" value="Cysteine proteinases"/>
    <property type="match status" value="1"/>
</dbReference>
<dbReference type="Gramene" id="PSS16464">
    <property type="protein sequence ID" value="PSS16464"/>
    <property type="gene ID" value="CEY00_Acc13899"/>
</dbReference>
<gene>
    <name evidence="4" type="ORF">CEY00_Acc13899</name>
</gene>
<organism evidence="4 5">
    <name type="scientific">Actinidia chinensis var. chinensis</name>
    <name type="common">Chinese soft-hair kiwi</name>
    <dbReference type="NCBI Taxonomy" id="1590841"/>
    <lineage>
        <taxon>Eukaryota</taxon>
        <taxon>Viridiplantae</taxon>
        <taxon>Streptophyta</taxon>
        <taxon>Embryophyta</taxon>
        <taxon>Tracheophyta</taxon>
        <taxon>Spermatophyta</taxon>
        <taxon>Magnoliopsida</taxon>
        <taxon>eudicotyledons</taxon>
        <taxon>Gunneridae</taxon>
        <taxon>Pentapetalae</taxon>
        <taxon>asterids</taxon>
        <taxon>Ericales</taxon>
        <taxon>Actinidiaceae</taxon>
        <taxon>Actinidia</taxon>
    </lineage>
</organism>
<dbReference type="AlphaFoldDB" id="A0A2R6QXH8"/>
<dbReference type="PANTHER" id="PTHR12411">
    <property type="entry name" value="CYSTEINE PROTEASE FAMILY C1-RELATED"/>
    <property type="match status" value="1"/>
</dbReference>
<keyword evidence="2" id="KW-1015">Disulfide bond</keyword>
<protein>
    <submittedName>
        <fullName evidence="4">Senescence-specific cysteine protease</fullName>
    </submittedName>
</protein>
<comment type="caution">
    <text evidence="4">The sequence shown here is derived from an EMBL/GenBank/DDBJ whole genome shotgun (WGS) entry which is preliminary data.</text>
</comment>
<proteinExistence type="inferred from homology"/>
<evidence type="ECO:0000259" key="3">
    <source>
        <dbReference type="SMART" id="SM00645"/>
    </source>
</evidence>
<evidence type="ECO:0000313" key="5">
    <source>
        <dbReference type="Proteomes" id="UP000241394"/>
    </source>
</evidence>
<feature type="domain" description="Peptidase C1A papain C-terminal" evidence="3">
    <location>
        <begin position="30"/>
        <end position="173"/>
    </location>
</feature>
<accession>A0A2R6QXH8</accession>
<dbReference type="InterPro" id="IPR039417">
    <property type="entry name" value="Peptidase_C1A_papain-like"/>
</dbReference>
<evidence type="ECO:0000256" key="2">
    <source>
        <dbReference type="ARBA" id="ARBA00023157"/>
    </source>
</evidence>
<dbReference type="Gene3D" id="3.90.70.10">
    <property type="entry name" value="Cysteine proteinases"/>
    <property type="match status" value="2"/>
</dbReference>
<dbReference type="InParanoid" id="A0A2R6QXH8"/>
<evidence type="ECO:0000256" key="1">
    <source>
        <dbReference type="ARBA" id="ARBA00008455"/>
    </source>
</evidence>
<dbReference type="SMART" id="SM00645">
    <property type="entry name" value="Pept_C1"/>
    <property type="match status" value="1"/>
</dbReference>
<dbReference type="GO" id="GO:0008234">
    <property type="term" value="F:cysteine-type peptidase activity"/>
    <property type="evidence" value="ECO:0007669"/>
    <property type="project" value="InterPro"/>
</dbReference>
<keyword evidence="4" id="KW-0378">Hydrolase</keyword>
<reference evidence="4 5" key="1">
    <citation type="submission" date="2017-07" db="EMBL/GenBank/DDBJ databases">
        <title>An improved, manually edited Actinidia chinensis var. chinensis (kiwifruit) genome highlights the challenges associated with draft genomes and gene prediction in plants.</title>
        <authorList>
            <person name="Pilkington S."/>
            <person name="Crowhurst R."/>
            <person name="Hilario E."/>
            <person name="Nardozza S."/>
            <person name="Fraser L."/>
            <person name="Peng Y."/>
            <person name="Gunaseelan K."/>
            <person name="Simpson R."/>
            <person name="Tahir J."/>
            <person name="Deroles S."/>
            <person name="Templeton K."/>
            <person name="Luo Z."/>
            <person name="Davy M."/>
            <person name="Cheng C."/>
            <person name="Mcneilage M."/>
            <person name="Scaglione D."/>
            <person name="Liu Y."/>
            <person name="Zhang Q."/>
            <person name="Datson P."/>
            <person name="De Silva N."/>
            <person name="Gardiner S."/>
            <person name="Bassett H."/>
            <person name="Chagne D."/>
            <person name="Mccallum J."/>
            <person name="Dzierzon H."/>
            <person name="Deng C."/>
            <person name="Wang Y.-Y."/>
            <person name="Barron N."/>
            <person name="Manako K."/>
            <person name="Bowen J."/>
            <person name="Foster T."/>
            <person name="Erridge Z."/>
            <person name="Tiffin H."/>
            <person name="Waite C."/>
            <person name="Davies K."/>
            <person name="Grierson E."/>
            <person name="Laing W."/>
            <person name="Kirk R."/>
            <person name="Chen X."/>
            <person name="Wood M."/>
            <person name="Montefiori M."/>
            <person name="Brummell D."/>
            <person name="Schwinn K."/>
            <person name="Catanach A."/>
            <person name="Fullerton C."/>
            <person name="Li D."/>
            <person name="Meiyalaghan S."/>
            <person name="Nieuwenhuizen N."/>
            <person name="Read N."/>
            <person name="Prakash R."/>
            <person name="Hunter D."/>
            <person name="Zhang H."/>
            <person name="Mckenzie M."/>
            <person name="Knabel M."/>
            <person name="Harris A."/>
            <person name="Allan A."/>
            <person name="Chen A."/>
            <person name="Janssen B."/>
            <person name="Plunkett B."/>
            <person name="Dwamena C."/>
            <person name="Voogd C."/>
            <person name="Leif D."/>
            <person name="Lafferty D."/>
            <person name="Souleyre E."/>
            <person name="Varkonyi-Gasic E."/>
            <person name="Gambi F."/>
            <person name="Hanley J."/>
            <person name="Yao J.-L."/>
            <person name="Cheung J."/>
            <person name="David K."/>
            <person name="Warren B."/>
            <person name="Marsh K."/>
            <person name="Snowden K."/>
            <person name="Lin-Wang K."/>
            <person name="Brian L."/>
            <person name="Martinez-Sanchez M."/>
            <person name="Wang M."/>
            <person name="Ileperuma N."/>
            <person name="Macnee N."/>
            <person name="Campin R."/>
            <person name="Mcatee P."/>
            <person name="Drummond R."/>
            <person name="Espley R."/>
            <person name="Ireland H."/>
            <person name="Wu R."/>
            <person name="Atkinson R."/>
            <person name="Karunairetnam S."/>
            <person name="Bulley S."/>
            <person name="Chunkath S."/>
            <person name="Hanley Z."/>
            <person name="Storey R."/>
            <person name="Thrimawithana A."/>
            <person name="Thomson S."/>
            <person name="David C."/>
            <person name="Testolin R."/>
        </authorList>
    </citation>
    <scope>NUCLEOTIDE SEQUENCE [LARGE SCALE GENOMIC DNA]</scope>
    <source>
        <strain evidence="5">cv. Red5</strain>
        <tissue evidence="4">Young leaf</tissue>
    </source>
</reference>
<dbReference type="InterPro" id="IPR038765">
    <property type="entry name" value="Papain-like_cys_pep_sf"/>
</dbReference>
<sequence length="174" mass="19391">MHLCMKGISKGWFIMDVYTRIPKSAIQHELEEEGTVTPPKDQGQCDQGCRGGLLDDAFQFIQQNQGLTTETNYLYQGTDGTCNRNEEANHAAKITRYEDVPTNSESVLGDCSTDLDHRVTAVFYGTSDDGTKYWLIKNSWGTGWGEKGYIQMQRNIDAKEGLCGIAMQASYPTA</sequence>
<dbReference type="Pfam" id="PF00112">
    <property type="entry name" value="Peptidase_C1"/>
    <property type="match status" value="2"/>
</dbReference>
<dbReference type="CDD" id="cd02248">
    <property type="entry name" value="Peptidase_C1A"/>
    <property type="match status" value="1"/>
</dbReference>
<comment type="similarity">
    <text evidence="1">Belongs to the peptidase C1 family.</text>
</comment>
<keyword evidence="4" id="KW-0645">Protease</keyword>
<dbReference type="EMBL" id="NKQK01000012">
    <property type="protein sequence ID" value="PSS16464.1"/>
    <property type="molecule type" value="Genomic_DNA"/>
</dbReference>
<evidence type="ECO:0000313" key="4">
    <source>
        <dbReference type="EMBL" id="PSS16464.1"/>
    </source>
</evidence>
<dbReference type="InterPro" id="IPR000668">
    <property type="entry name" value="Peptidase_C1A_C"/>
</dbReference>
<dbReference type="OrthoDB" id="1683628at2759"/>
<dbReference type="Proteomes" id="UP000241394">
    <property type="component" value="Chromosome LG12"/>
</dbReference>
<dbReference type="GO" id="GO:0006508">
    <property type="term" value="P:proteolysis"/>
    <property type="evidence" value="ECO:0007669"/>
    <property type="project" value="UniProtKB-KW"/>
</dbReference>
<dbReference type="OMA" id="TMEPSYP"/>